<organism evidence="1 2">
    <name type="scientific">Botryotinia calthae</name>
    <dbReference type="NCBI Taxonomy" id="38488"/>
    <lineage>
        <taxon>Eukaryota</taxon>
        <taxon>Fungi</taxon>
        <taxon>Dikarya</taxon>
        <taxon>Ascomycota</taxon>
        <taxon>Pezizomycotina</taxon>
        <taxon>Leotiomycetes</taxon>
        <taxon>Helotiales</taxon>
        <taxon>Sclerotiniaceae</taxon>
        <taxon>Botryotinia</taxon>
    </lineage>
</organism>
<dbReference type="OrthoDB" id="8300194at2759"/>
<comment type="caution">
    <text evidence="1">The sequence shown here is derived from an EMBL/GenBank/DDBJ whole genome shotgun (WGS) entry which is preliminary data.</text>
</comment>
<gene>
    <name evidence="1" type="ORF">BOTCAL_0008g00240</name>
</gene>
<protein>
    <submittedName>
        <fullName evidence="1">Uncharacterized protein</fullName>
    </submittedName>
</protein>
<evidence type="ECO:0000313" key="1">
    <source>
        <dbReference type="EMBL" id="TEY86450.1"/>
    </source>
</evidence>
<evidence type="ECO:0000313" key="2">
    <source>
        <dbReference type="Proteomes" id="UP000297299"/>
    </source>
</evidence>
<dbReference type="AlphaFoldDB" id="A0A4Y8DGW9"/>
<accession>A0A4Y8DGW9</accession>
<reference evidence="1 2" key="1">
    <citation type="submission" date="2017-11" db="EMBL/GenBank/DDBJ databases">
        <title>Comparative genomics of Botrytis spp.</title>
        <authorList>
            <person name="Valero-Jimenez C.A."/>
            <person name="Tapia P."/>
            <person name="Veloso J."/>
            <person name="Silva-Moreno E."/>
            <person name="Staats M."/>
            <person name="Valdes J.H."/>
            <person name="Van Kan J.A.L."/>
        </authorList>
    </citation>
    <scope>NUCLEOTIDE SEQUENCE [LARGE SCALE GENOMIC DNA]</scope>
    <source>
        <strain evidence="1 2">MUCL2830</strain>
    </source>
</reference>
<dbReference type="EMBL" id="PHWZ01000008">
    <property type="protein sequence ID" value="TEY86450.1"/>
    <property type="molecule type" value="Genomic_DNA"/>
</dbReference>
<dbReference type="Proteomes" id="UP000297299">
    <property type="component" value="Unassembled WGS sequence"/>
</dbReference>
<keyword evidence="2" id="KW-1185">Reference proteome</keyword>
<name>A0A4Y8DGW9_9HELO</name>
<sequence length="192" mass="21281">MVMGFSGSNILPSGKPGQGVNIGNHYSTGGIAPDFQFLNCFTTLVDPSNMYGGVRSGKIVLQGRSVTPSKVKLLYEEFQCDKLFFHNVEAKVRSKGKKSEFWEPDGRYSAGVDKNYQRQSRLWRITLLVVYFVPRALVLKRSETSEVYERVGLATFDKGGGVAVNGGVGRSTFGEFMESIWTESSIQPFEVV</sequence>
<proteinExistence type="predicted"/>